<organism evidence="3 4">
    <name type="scientific">Paenibacillus tritici</name>
    <dbReference type="NCBI Taxonomy" id="1873425"/>
    <lineage>
        <taxon>Bacteria</taxon>
        <taxon>Bacillati</taxon>
        <taxon>Bacillota</taxon>
        <taxon>Bacilli</taxon>
        <taxon>Bacillales</taxon>
        <taxon>Paenibacillaceae</taxon>
        <taxon>Paenibacillus</taxon>
    </lineage>
</organism>
<gene>
    <name evidence="3" type="ORF">HQN87_12355</name>
</gene>
<dbReference type="RefSeq" id="WP_173133024.1">
    <property type="nucleotide sequence ID" value="NZ_JABMKX010000006.1"/>
</dbReference>
<dbReference type="Proteomes" id="UP000711047">
    <property type="component" value="Unassembled WGS sequence"/>
</dbReference>
<dbReference type="InterPro" id="IPR051396">
    <property type="entry name" value="Bact_Antivir_Def_Nuclease"/>
</dbReference>
<dbReference type="Pfam" id="PF20469">
    <property type="entry name" value="OLD-like_TOPRIM"/>
    <property type="match status" value="1"/>
</dbReference>
<dbReference type="Pfam" id="PF13175">
    <property type="entry name" value="AAA_15"/>
    <property type="match status" value="1"/>
</dbReference>
<dbReference type="InterPro" id="IPR034139">
    <property type="entry name" value="TOPRIM_OLD"/>
</dbReference>
<dbReference type="PANTHER" id="PTHR43581">
    <property type="entry name" value="ATP/GTP PHOSPHATASE"/>
    <property type="match status" value="1"/>
</dbReference>
<dbReference type="InterPro" id="IPR041685">
    <property type="entry name" value="AAA_GajA/Old/RecF-like"/>
</dbReference>
<evidence type="ECO:0000313" key="3">
    <source>
        <dbReference type="EMBL" id="NQX46124.1"/>
    </source>
</evidence>
<sequence length="593" mass="69040">MSYIRIEDIMIKNYRSFGDKVIVHFPKEDYKKPVAIVGYNNAGKTNFLNSILYGITEKYVTKDSFTINDFHNRSYDNIPLIATKMNSSSEHKVEGKIANLTGYHYLDIGLDGIEIESARINSYEDGKRERQLYTSFGAAKYFKIFYINFHEIKKEISTKKTSWGNLSSFLAKHIKSIVDRDGIMADKKDQFKAEVKSSTDKVMADSSLNDFLNRIQINYSTNLRQNKCHIEFGLPDYEDIFLEMMFKVGLNGDMENLVPISHFGDGYISMFVMAIIQAIAESNETDKCLFLFEEPESFLHENHQEYFYKTVLCGLAEKGHQVIYTTHSDKMLDVFDTRGLIRFEFDEKTKQTVLKYNKHNSEFLEVEETEEIFDELLSEIDDYNNYIKLIEPNLNKILFSKKVLLVEGPNDLMTYKEIIRRKVLELTEDNKYSETYLNFNNIAIVPHHGKITALILIKLCKHLGINYFAINDFDFEEDFVAKLSFETVGELKESDIYNTELENIKVFNSKGEPLSERTKKGMITTNWNLIKEASFEKIHFNIPKLESVLGYDSNDKNSAKIWRVIKETSEFGEAIFPENLKEFLELNNIQRQR</sequence>
<keyword evidence="4" id="KW-1185">Reference proteome</keyword>
<accession>A0ABX2DRB3</accession>
<evidence type="ECO:0000259" key="1">
    <source>
        <dbReference type="Pfam" id="PF13175"/>
    </source>
</evidence>
<dbReference type="PANTHER" id="PTHR43581:SF4">
    <property type="entry name" value="ATP_GTP PHOSPHATASE"/>
    <property type="match status" value="1"/>
</dbReference>
<protein>
    <submittedName>
        <fullName evidence="3">AAA family ATPase</fullName>
    </submittedName>
</protein>
<name>A0ABX2DRB3_9BACL</name>
<feature type="domain" description="Endonuclease GajA/Old nuclease/RecF-like AAA" evidence="1">
    <location>
        <begin position="6"/>
        <end position="331"/>
    </location>
</feature>
<dbReference type="InterPro" id="IPR027417">
    <property type="entry name" value="P-loop_NTPase"/>
</dbReference>
<evidence type="ECO:0000259" key="2">
    <source>
        <dbReference type="Pfam" id="PF20469"/>
    </source>
</evidence>
<comment type="caution">
    <text evidence="3">The sequence shown here is derived from an EMBL/GenBank/DDBJ whole genome shotgun (WGS) entry which is preliminary data.</text>
</comment>
<reference evidence="3 4" key="1">
    <citation type="submission" date="2020-05" db="EMBL/GenBank/DDBJ databases">
        <title>Paenibacillus glebae, sp. nov., Paenibacillus humi sp. nov., Paenibacillus pedi sp. nov., Paenibacillus terrestris sp. nov. and Paenibacillus terricola sp. nov., isolated from a forest top soil sample.</title>
        <authorList>
            <person name="Qi S."/>
            <person name="Carlier A."/>
            <person name="Cnockaert M."/>
            <person name="Vandamme P."/>
        </authorList>
    </citation>
    <scope>NUCLEOTIDE SEQUENCE [LARGE SCALE GENOMIC DNA]</scope>
    <source>
        <strain evidence="3 4">LMG 29502</strain>
    </source>
</reference>
<dbReference type="Gene3D" id="3.40.50.300">
    <property type="entry name" value="P-loop containing nucleotide triphosphate hydrolases"/>
    <property type="match status" value="1"/>
</dbReference>
<dbReference type="SUPFAM" id="SSF52540">
    <property type="entry name" value="P-loop containing nucleoside triphosphate hydrolases"/>
    <property type="match status" value="1"/>
</dbReference>
<feature type="domain" description="OLD protein-like TOPRIM" evidence="2">
    <location>
        <begin position="398"/>
        <end position="474"/>
    </location>
</feature>
<proteinExistence type="predicted"/>
<evidence type="ECO:0000313" key="4">
    <source>
        <dbReference type="Proteomes" id="UP000711047"/>
    </source>
</evidence>
<dbReference type="EMBL" id="JABMKX010000006">
    <property type="protein sequence ID" value="NQX46124.1"/>
    <property type="molecule type" value="Genomic_DNA"/>
</dbReference>